<dbReference type="InParanoid" id="A0A2K1IUJ2"/>
<name>A0A2K1IUJ2_PHYPA</name>
<dbReference type="EnsemblPlants" id="Pp3c20_8390V3.1">
    <property type="protein sequence ID" value="Pp3c20_8390V3.1"/>
    <property type="gene ID" value="Pp3c20_8390"/>
</dbReference>
<proteinExistence type="predicted"/>
<dbReference type="EMBL" id="ABEU02000020">
    <property type="protein sequence ID" value="PNR32953.1"/>
    <property type="molecule type" value="Genomic_DNA"/>
</dbReference>
<keyword evidence="3" id="KW-1185">Reference proteome</keyword>
<dbReference type="AlphaFoldDB" id="A0A2K1IUJ2"/>
<reference evidence="1 3" key="2">
    <citation type="journal article" date="2018" name="Plant J.">
        <title>The Physcomitrella patens chromosome-scale assembly reveals moss genome structure and evolution.</title>
        <authorList>
            <person name="Lang D."/>
            <person name="Ullrich K.K."/>
            <person name="Murat F."/>
            <person name="Fuchs J."/>
            <person name="Jenkins J."/>
            <person name="Haas F.B."/>
            <person name="Piednoel M."/>
            <person name="Gundlach H."/>
            <person name="Van Bel M."/>
            <person name="Meyberg R."/>
            <person name="Vives C."/>
            <person name="Morata J."/>
            <person name="Symeonidi A."/>
            <person name="Hiss M."/>
            <person name="Muchero W."/>
            <person name="Kamisugi Y."/>
            <person name="Saleh O."/>
            <person name="Blanc G."/>
            <person name="Decker E.L."/>
            <person name="van Gessel N."/>
            <person name="Grimwood J."/>
            <person name="Hayes R.D."/>
            <person name="Graham S.W."/>
            <person name="Gunter L.E."/>
            <person name="McDaniel S.F."/>
            <person name="Hoernstein S.N.W."/>
            <person name="Larsson A."/>
            <person name="Li F.W."/>
            <person name="Perroud P.F."/>
            <person name="Phillips J."/>
            <person name="Ranjan P."/>
            <person name="Rokshar D.S."/>
            <person name="Rothfels C.J."/>
            <person name="Schneider L."/>
            <person name="Shu S."/>
            <person name="Stevenson D.W."/>
            <person name="Thummler F."/>
            <person name="Tillich M."/>
            <person name="Villarreal Aguilar J.C."/>
            <person name="Widiez T."/>
            <person name="Wong G.K."/>
            <person name="Wymore A."/>
            <person name="Zhang Y."/>
            <person name="Zimmer A.D."/>
            <person name="Quatrano R.S."/>
            <person name="Mayer K.F.X."/>
            <person name="Goodstein D."/>
            <person name="Casacuberta J.M."/>
            <person name="Vandepoele K."/>
            <person name="Reski R."/>
            <person name="Cuming A.C."/>
            <person name="Tuskan G.A."/>
            <person name="Maumus F."/>
            <person name="Salse J."/>
            <person name="Schmutz J."/>
            <person name="Rensing S.A."/>
        </authorList>
    </citation>
    <scope>NUCLEOTIDE SEQUENCE [LARGE SCALE GENOMIC DNA]</scope>
    <source>
        <strain evidence="2 3">cv. Gransden 2004</strain>
    </source>
</reference>
<gene>
    <name evidence="1" type="ORF">PHYPA_024896</name>
</gene>
<dbReference type="Proteomes" id="UP000006727">
    <property type="component" value="Chromosome 20"/>
</dbReference>
<evidence type="ECO:0000313" key="3">
    <source>
        <dbReference type="Proteomes" id="UP000006727"/>
    </source>
</evidence>
<reference evidence="2" key="3">
    <citation type="submission" date="2020-12" db="UniProtKB">
        <authorList>
            <consortium name="EnsemblPlants"/>
        </authorList>
    </citation>
    <scope>IDENTIFICATION</scope>
</reference>
<evidence type="ECO:0000313" key="1">
    <source>
        <dbReference type="EMBL" id="PNR32953.1"/>
    </source>
</evidence>
<organism evidence="1">
    <name type="scientific">Physcomitrium patens</name>
    <name type="common">Spreading-leaved earth moss</name>
    <name type="synonym">Physcomitrella patens</name>
    <dbReference type="NCBI Taxonomy" id="3218"/>
    <lineage>
        <taxon>Eukaryota</taxon>
        <taxon>Viridiplantae</taxon>
        <taxon>Streptophyta</taxon>
        <taxon>Embryophyta</taxon>
        <taxon>Bryophyta</taxon>
        <taxon>Bryophytina</taxon>
        <taxon>Bryopsida</taxon>
        <taxon>Funariidae</taxon>
        <taxon>Funariales</taxon>
        <taxon>Funariaceae</taxon>
        <taxon>Physcomitrium</taxon>
    </lineage>
</organism>
<accession>A0A2K1IUJ2</accession>
<dbReference type="Gramene" id="Pp3c20_8390V3.1">
    <property type="protein sequence ID" value="Pp3c20_8390V3.1"/>
    <property type="gene ID" value="Pp3c20_8390"/>
</dbReference>
<reference evidence="1 3" key="1">
    <citation type="journal article" date="2008" name="Science">
        <title>The Physcomitrella genome reveals evolutionary insights into the conquest of land by plants.</title>
        <authorList>
            <person name="Rensing S."/>
            <person name="Lang D."/>
            <person name="Zimmer A."/>
            <person name="Terry A."/>
            <person name="Salamov A."/>
            <person name="Shapiro H."/>
            <person name="Nishiyama T."/>
            <person name="Perroud P.-F."/>
            <person name="Lindquist E."/>
            <person name="Kamisugi Y."/>
            <person name="Tanahashi T."/>
            <person name="Sakakibara K."/>
            <person name="Fujita T."/>
            <person name="Oishi K."/>
            <person name="Shin-I T."/>
            <person name="Kuroki Y."/>
            <person name="Toyoda A."/>
            <person name="Suzuki Y."/>
            <person name="Hashimoto A."/>
            <person name="Yamaguchi K."/>
            <person name="Sugano A."/>
            <person name="Kohara Y."/>
            <person name="Fujiyama A."/>
            <person name="Anterola A."/>
            <person name="Aoki S."/>
            <person name="Ashton N."/>
            <person name="Barbazuk W.B."/>
            <person name="Barker E."/>
            <person name="Bennetzen J."/>
            <person name="Bezanilla M."/>
            <person name="Blankenship R."/>
            <person name="Cho S.H."/>
            <person name="Dutcher S."/>
            <person name="Estelle M."/>
            <person name="Fawcett J.A."/>
            <person name="Gundlach H."/>
            <person name="Hanada K."/>
            <person name="Heyl A."/>
            <person name="Hicks K.A."/>
            <person name="Hugh J."/>
            <person name="Lohr M."/>
            <person name="Mayer K."/>
            <person name="Melkozernov A."/>
            <person name="Murata T."/>
            <person name="Nelson D."/>
            <person name="Pils B."/>
            <person name="Prigge M."/>
            <person name="Reiss B."/>
            <person name="Renner T."/>
            <person name="Rombauts S."/>
            <person name="Rushton P."/>
            <person name="Sanderfoot A."/>
            <person name="Schween G."/>
            <person name="Shiu S.-H."/>
            <person name="Stueber K."/>
            <person name="Theodoulou F.L."/>
            <person name="Tu H."/>
            <person name="Van de Peer Y."/>
            <person name="Verrier P.J."/>
            <person name="Waters E."/>
            <person name="Wood A."/>
            <person name="Yang L."/>
            <person name="Cove D."/>
            <person name="Cuming A."/>
            <person name="Hasebe M."/>
            <person name="Lucas S."/>
            <person name="Mishler D.B."/>
            <person name="Reski R."/>
            <person name="Grigoriev I."/>
            <person name="Quatrano R.S."/>
            <person name="Boore J.L."/>
        </authorList>
    </citation>
    <scope>NUCLEOTIDE SEQUENCE [LARGE SCALE GENOMIC DNA]</scope>
    <source>
        <strain evidence="2 3">cv. Gransden 2004</strain>
    </source>
</reference>
<evidence type="ECO:0000313" key="2">
    <source>
        <dbReference type="EnsemblPlants" id="Pp3c20_8390V3.1"/>
    </source>
</evidence>
<protein>
    <submittedName>
        <fullName evidence="1 2">Uncharacterized protein</fullName>
    </submittedName>
</protein>
<sequence length="60" mass="7036">MLIKLPNTSFDRRYLECPTSPCLWNISHINSPTMKHFVCSIYLSLFHPLRTSSMRSGIMY</sequence>